<dbReference type="EMBL" id="JAUSSU010000008">
    <property type="protein sequence ID" value="MDQ0114767.1"/>
    <property type="molecule type" value="Genomic_DNA"/>
</dbReference>
<accession>A0ABT9U554</accession>
<gene>
    <name evidence="1" type="ORF">J2T15_004223</name>
</gene>
<evidence type="ECO:0000313" key="2">
    <source>
        <dbReference type="Proteomes" id="UP001229346"/>
    </source>
</evidence>
<dbReference type="RefSeq" id="WP_307206144.1">
    <property type="nucleotide sequence ID" value="NZ_JAUSSU010000008.1"/>
</dbReference>
<keyword evidence="2" id="KW-1185">Reference proteome</keyword>
<reference evidence="1 2" key="1">
    <citation type="submission" date="2023-07" db="EMBL/GenBank/DDBJ databases">
        <title>Sorghum-associated microbial communities from plants grown in Nebraska, USA.</title>
        <authorList>
            <person name="Schachtman D."/>
        </authorList>
    </citation>
    <scope>NUCLEOTIDE SEQUENCE [LARGE SCALE GENOMIC DNA]</scope>
    <source>
        <strain evidence="1 2">CC482</strain>
    </source>
</reference>
<organism evidence="1 2">
    <name type="scientific">Paenibacillus harenae</name>
    <dbReference type="NCBI Taxonomy" id="306543"/>
    <lineage>
        <taxon>Bacteria</taxon>
        <taxon>Bacillati</taxon>
        <taxon>Bacillota</taxon>
        <taxon>Bacilli</taxon>
        <taxon>Bacillales</taxon>
        <taxon>Paenibacillaceae</taxon>
        <taxon>Paenibacillus</taxon>
    </lineage>
</organism>
<sequence>MAVNYKYSTGPVENSVNVDTTFTPPGASSFVFVKALNNSTCNNVRVRVKLFELNGAKRLLTDRLLTLSRFQSDFVILEVASLAQYEVQILTGNRKVLVSVWGKNADGQLVAAQRFTQRELTKVTIKR</sequence>
<dbReference type="Proteomes" id="UP001229346">
    <property type="component" value="Unassembled WGS sequence"/>
</dbReference>
<comment type="caution">
    <text evidence="1">The sequence shown here is derived from an EMBL/GenBank/DDBJ whole genome shotgun (WGS) entry which is preliminary data.</text>
</comment>
<protein>
    <submittedName>
        <fullName evidence="1">Uncharacterized protein</fullName>
    </submittedName>
</protein>
<evidence type="ECO:0000313" key="1">
    <source>
        <dbReference type="EMBL" id="MDQ0114767.1"/>
    </source>
</evidence>
<name>A0ABT9U554_PAEHA</name>
<proteinExistence type="predicted"/>